<dbReference type="GeneID" id="77944171"/>
<dbReference type="RefSeq" id="YP_010668049.1">
    <property type="nucleotide sequence ID" value="NC_070952.1"/>
</dbReference>
<dbReference type="EMBL" id="MZ501267">
    <property type="protein sequence ID" value="QZA70766.1"/>
    <property type="molecule type" value="Genomic_DNA"/>
</dbReference>
<accession>A0AAE7X168</accession>
<evidence type="ECO:0000313" key="2">
    <source>
        <dbReference type="Proteomes" id="UP000827517"/>
    </source>
</evidence>
<dbReference type="KEGG" id="vg:77944171"/>
<keyword evidence="2" id="KW-1185">Reference proteome</keyword>
<evidence type="ECO:0000313" key="1">
    <source>
        <dbReference type="EMBL" id="QZA70766.1"/>
    </source>
</evidence>
<sequence>MITILLFFILFLMAMGIGYVMDGVRKYKISCHETSDSFVILYNDRRIVVSGKPNTRLCTYRWKGKIETLTFPIIDGVNPLDQVEHFISRYKTSRLSRYLFDFTSMKEPANLLAFDSVNGKVLSEIQLKLKSYIRNA</sequence>
<reference evidence="1" key="1">
    <citation type="submission" date="2021-07" db="EMBL/GenBank/DDBJ databases">
        <authorList>
            <person name="Roth S.J."/>
            <person name="Krukonis G.P."/>
            <person name="Delesalle V.A."/>
        </authorList>
    </citation>
    <scope>NUCLEOTIDE SEQUENCE</scope>
</reference>
<dbReference type="Proteomes" id="UP000827517">
    <property type="component" value="Segment"/>
</dbReference>
<gene>
    <name evidence="1" type="primary">295</name>
    <name evidence="1" type="ORF">AH04_295</name>
</gene>
<organism evidence="1 2">
    <name type="scientific">Erwinia phage AH04</name>
    <dbReference type="NCBI Taxonomy" id="2869569"/>
    <lineage>
        <taxon>Viruses</taxon>
        <taxon>Duplodnaviria</taxon>
        <taxon>Heunggongvirae</taxon>
        <taxon>Uroviricota</taxon>
        <taxon>Caudoviricetes</taxon>
        <taxon>Chimalliviridae</taxon>
        <taxon>Meadowvirus</taxon>
        <taxon>Meadowvirus AH04</taxon>
    </lineage>
</organism>
<proteinExistence type="predicted"/>
<name>A0AAE7X168_9CAUD</name>
<protein>
    <submittedName>
        <fullName evidence="1">Uncharacterized protein</fullName>
    </submittedName>
</protein>